<name>A0A1I3CN92_SELRU</name>
<organism evidence="2 3">
    <name type="scientific">Selenomonas ruminantium</name>
    <dbReference type="NCBI Taxonomy" id="971"/>
    <lineage>
        <taxon>Bacteria</taxon>
        <taxon>Bacillati</taxon>
        <taxon>Bacillota</taxon>
        <taxon>Negativicutes</taxon>
        <taxon>Selenomonadales</taxon>
        <taxon>Selenomonadaceae</taxon>
        <taxon>Selenomonas</taxon>
    </lineage>
</organism>
<feature type="domain" description="Glycosyltransferase 2-like" evidence="1">
    <location>
        <begin position="5"/>
        <end position="173"/>
    </location>
</feature>
<dbReference type="SUPFAM" id="SSF53448">
    <property type="entry name" value="Nucleotide-diphospho-sugar transferases"/>
    <property type="match status" value="1"/>
</dbReference>
<dbReference type="CDD" id="cd04186">
    <property type="entry name" value="GT_2_like_c"/>
    <property type="match status" value="1"/>
</dbReference>
<sequence length="382" mass="43225">MRKTSIVILSYNTLSYTQFCIESIRAYTRKNSYEIIVVDNASTDGSLEWLKEQLDIKLIANTENVGFPAGCNQGMKAAAPGNDLLLLNSDTIVTPHWLDNLQQALYSGKDIGAVSCVTNNCSNGQSIAVDYQTVEELQQFATGYNHSDAQKWYSWPTLVGFCFLLKRVVYDKIGGMDERYSPGNYEDDDYSYTIRQAGYRLLLCADTFIHHFGSASFKQALDPEQAKARQERFAKILQANEAKFMQKWQVSPDHKVFHGITDVLQPEDAGKHVLLVRCSVGLDLCNLKRKYSQLHLSGVVLNVADKANAVQDFPIRYVPQWENISAAIPARQDIILVLGNVRTIPDSKQVLEKLARRLKPLGKLYYYDEQHSYCEQRNVEDA</sequence>
<dbReference type="PANTHER" id="PTHR43179:SF7">
    <property type="entry name" value="RHAMNOSYLTRANSFERASE WBBL"/>
    <property type="match status" value="1"/>
</dbReference>
<evidence type="ECO:0000313" key="2">
    <source>
        <dbReference type="EMBL" id="SFH75957.1"/>
    </source>
</evidence>
<dbReference type="EMBL" id="FOQK01000004">
    <property type="protein sequence ID" value="SFH75957.1"/>
    <property type="molecule type" value="Genomic_DNA"/>
</dbReference>
<gene>
    <name evidence="2" type="ORF">SAMN04487861_10431</name>
</gene>
<evidence type="ECO:0000313" key="3">
    <source>
        <dbReference type="Proteomes" id="UP000183639"/>
    </source>
</evidence>
<dbReference type="InterPro" id="IPR001173">
    <property type="entry name" value="Glyco_trans_2-like"/>
</dbReference>
<dbReference type="OrthoDB" id="9771846at2"/>
<evidence type="ECO:0000259" key="1">
    <source>
        <dbReference type="Pfam" id="PF00535"/>
    </source>
</evidence>
<protein>
    <submittedName>
        <fullName evidence="2">Glycosyltransferase, GT2 family</fullName>
    </submittedName>
</protein>
<dbReference type="InterPro" id="IPR029044">
    <property type="entry name" value="Nucleotide-diphossugar_trans"/>
</dbReference>
<dbReference type="Gene3D" id="3.90.550.10">
    <property type="entry name" value="Spore Coat Polysaccharide Biosynthesis Protein SpsA, Chain A"/>
    <property type="match status" value="1"/>
</dbReference>
<dbReference type="GO" id="GO:0016740">
    <property type="term" value="F:transferase activity"/>
    <property type="evidence" value="ECO:0007669"/>
    <property type="project" value="UniProtKB-KW"/>
</dbReference>
<dbReference type="Pfam" id="PF00535">
    <property type="entry name" value="Glycos_transf_2"/>
    <property type="match status" value="1"/>
</dbReference>
<keyword evidence="2" id="KW-0808">Transferase</keyword>
<dbReference type="AlphaFoldDB" id="A0A1I3CN92"/>
<dbReference type="PANTHER" id="PTHR43179">
    <property type="entry name" value="RHAMNOSYLTRANSFERASE WBBL"/>
    <property type="match status" value="1"/>
</dbReference>
<reference evidence="2 3" key="1">
    <citation type="submission" date="2016-10" db="EMBL/GenBank/DDBJ databases">
        <authorList>
            <person name="de Groot N.N."/>
        </authorList>
    </citation>
    <scope>NUCLEOTIDE SEQUENCE [LARGE SCALE GENOMIC DNA]</scope>
    <source>
        <strain evidence="2 3">Z108</strain>
    </source>
</reference>
<accession>A0A1I3CN92</accession>
<dbReference type="Proteomes" id="UP000183639">
    <property type="component" value="Unassembled WGS sequence"/>
</dbReference>
<dbReference type="RefSeq" id="WP_075442334.1">
    <property type="nucleotide sequence ID" value="NZ_FOQK01000004.1"/>
</dbReference>
<proteinExistence type="predicted"/>